<evidence type="ECO:0000313" key="1">
    <source>
        <dbReference type="EMBL" id="KAL3651706.1"/>
    </source>
</evidence>
<comment type="caution">
    <text evidence="1">The sequence shown here is derived from an EMBL/GenBank/DDBJ whole genome shotgun (WGS) entry which is preliminary data.</text>
</comment>
<proteinExistence type="predicted"/>
<protein>
    <submittedName>
        <fullName evidence="1">Uncharacterized protein</fullName>
    </submittedName>
</protein>
<dbReference type="AlphaFoldDB" id="A0ABD3EC23"/>
<organism evidence="1 2">
    <name type="scientific">Castilleja foliolosa</name>
    <dbReference type="NCBI Taxonomy" id="1961234"/>
    <lineage>
        <taxon>Eukaryota</taxon>
        <taxon>Viridiplantae</taxon>
        <taxon>Streptophyta</taxon>
        <taxon>Embryophyta</taxon>
        <taxon>Tracheophyta</taxon>
        <taxon>Spermatophyta</taxon>
        <taxon>Magnoliopsida</taxon>
        <taxon>eudicotyledons</taxon>
        <taxon>Gunneridae</taxon>
        <taxon>Pentapetalae</taxon>
        <taxon>asterids</taxon>
        <taxon>lamiids</taxon>
        <taxon>Lamiales</taxon>
        <taxon>Orobanchaceae</taxon>
        <taxon>Pedicularideae</taxon>
        <taxon>Castillejinae</taxon>
        <taxon>Castilleja</taxon>
    </lineage>
</organism>
<gene>
    <name evidence="1" type="ORF">CASFOL_004708</name>
</gene>
<keyword evidence="2" id="KW-1185">Reference proteome</keyword>
<dbReference type="EMBL" id="JAVIJP010000006">
    <property type="protein sequence ID" value="KAL3651706.1"/>
    <property type="molecule type" value="Genomic_DNA"/>
</dbReference>
<accession>A0ABD3EC23</accession>
<evidence type="ECO:0000313" key="2">
    <source>
        <dbReference type="Proteomes" id="UP001632038"/>
    </source>
</evidence>
<reference evidence="2" key="1">
    <citation type="journal article" date="2024" name="IScience">
        <title>Strigolactones Initiate the Formation of Haustorium-like Structures in Castilleja.</title>
        <authorList>
            <person name="Buerger M."/>
            <person name="Peterson D."/>
            <person name="Chory J."/>
        </authorList>
    </citation>
    <scope>NUCLEOTIDE SEQUENCE [LARGE SCALE GENOMIC DNA]</scope>
</reference>
<sequence>MATIHLQIRSSNAAPLQIAAASPSSATTMALRPSNRRRHLRRRYYRKSRSSIPAAQFLMEL</sequence>
<dbReference type="Proteomes" id="UP001632038">
    <property type="component" value="Unassembled WGS sequence"/>
</dbReference>
<name>A0ABD3EC23_9LAMI</name>